<dbReference type="PANTHER" id="PTHR20857:SF22">
    <property type="entry name" value="THIAZOLE TAUTOMERASE"/>
    <property type="match status" value="1"/>
</dbReference>
<accession>A0A0F5IAA4</accession>
<dbReference type="InterPro" id="IPR013785">
    <property type="entry name" value="Aldolase_TIM"/>
</dbReference>
<evidence type="ECO:0000313" key="5">
    <source>
        <dbReference type="Proteomes" id="UP000031563"/>
    </source>
</evidence>
<proteinExistence type="predicted"/>
<dbReference type="InterPro" id="IPR036206">
    <property type="entry name" value="ThiamineP_synth_sf"/>
</dbReference>
<dbReference type="GO" id="GO:0004789">
    <property type="term" value="F:thiamine-phosphate diphosphorylase activity"/>
    <property type="evidence" value="ECO:0007669"/>
    <property type="project" value="TreeGrafter"/>
</dbReference>
<dbReference type="GO" id="GO:0009228">
    <property type="term" value="P:thiamine biosynthetic process"/>
    <property type="evidence" value="ECO:0007669"/>
    <property type="project" value="UniProtKB-KW"/>
</dbReference>
<dbReference type="STRING" id="1221996.QY95_00368"/>
<dbReference type="Proteomes" id="UP000031563">
    <property type="component" value="Unassembled WGS sequence"/>
</dbReference>
<evidence type="ECO:0000259" key="3">
    <source>
        <dbReference type="Pfam" id="PF02581"/>
    </source>
</evidence>
<feature type="domain" description="Thiamine phosphate synthase/TenI" evidence="3">
    <location>
        <begin position="13"/>
        <end position="134"/>
    </location>
</feature>
<dbReference type="Gene3D" id="3.20.20.70">
    <property type="entry name" value="Aldolase class I"/>
    <property type="match status" value="1"/>
</dbReference>
<organism evidence="4 5">
    <name type="scientific">Bacillus thermotolerans</name>
    <name type="common">Quasibacillus thermotolerans</name>
    <dbReference type="NCBI Taxonomy" id="1221996"/>
    <lineage>
        <taxon>Bacteria</taxon>
        <taxon>Bacillati</taxon>
        <taxon>Bacillota</taxon>
        <taxon>Bacilli</taxon>
        <taxon>Bacillales</taxon>
        <taxon>Bacillaceae</taxon>
        <taxon>Bacillus</taxon>
    </lineage>
</organism>
<protein>
    <submittedName>
        <fullName evidence="4">Thiamin-phosphate pyrophosphorylase</fullName>
    </submittedName>
</protein>
<accession>A0A0F5HZX6</accession>
<evidence type="ECO:0000256" key="1">
    <source>
        <dbReference type="ARBA" id="ARBA00004948"/>
    </source>
</evidence>
<reference evidence="4" key="1">
    <citation type="submission" date="2015-02" db="EMBL/GenBank/DDBJ databases">
        <title>Genome Assembly of Bacillaceae bacterium MTCC 8252.</title>
        <authorList>
            <person name="Verma A."/>
            <person name="Khatri I."/>
            <person name="Mual P."/>
            <person name="Subramanian S."/>
            <person name="Krishnamurthi S."/>
        </authorList>
    </citation>
    <scope>NUCLEOTIDE SEQUENCE [LARGE SCALE GENOMIC DNA]</scope>
    <source>
        <strain evidence="4">MTCC 8252</strain>
    </source>
</reference>
<dbReference type="PANTHER" id="PTHR20857">
    <property type="entry name" value="THIAMINE-PHOSPHATE PYROPHOSPHORYLASE"/>
    <property type="match status" value="1"/>
</dbReference>
<dbReference type="SUPFAM" id="SSF51391">
    <property type="entry name" value="Thiamin phosphate synthase"/>
    <property type="match status" value="1"/>
</dbReference>
<keyword evidence="2" id="KW-0784">Thiamine biosynthesis</keyword>
<dbReference type="AlphaFoldDB" id="A0A0F5HZX6"/>
<evidence type="ECO:0000256" key="2">
    <source>
        <dbReference type="ARBA" id="ARBA00022977"/>
    </source>
</evidence>
<sequence length="170" mass="18248">MERFAAAGVPLGKIIINDRLDVALAAGAGGVQLTEASLPLQRAKEIAGSMKLGRSVHQTKDALEIKKKEAEWLIFGHVFPTASKPDRKPAGLRKLKEVSAAASVPVIAIGGIQARHIQDIAQAGAEGIAVMSGIFTSGDPIAAAAYYRQEIQRVEEEHNENYSEWQTGRH</sequence>
<dbReference type="InterPro" id="IPR022998">
    <property type="entry name" value="ThiamineP_synth_TenI"/>
</dbReference>
<gene>
    <name evidence="4" type="ORF">QY95_00368</name>
</gene>
<keyword evidence="5" id="KW-1185">Reference proteome</keyword>
<comment type="pathway">
    <text evidence="1">Cofactor biosynthesis; thiamine diphosphate biosynthesis.</text>
</comment>
<dbReference type="Pfam" id="PF02581">
    <property type="entry name" value="TMP-TENI"/>
    <property type="match status" value="1"/>
</dbReference>
<dbReference type="CDD" id="cd00564">
    <property type="entry name" value="TMP_TenI"/>
    <property type="match status" value="1"/>
</dbReference>
<comment type="caution">
    <text evidence="4">The sequence shown here is derived from an EMBL/GenBank/DDBJ whole genome shotgun (WGS) entry which is preliminary data.</text>
</comment>
<dbReference type="EMBL" id="JWIR02000012">
    <property type="protein sequence ID" value="KKB42519.1"/>
    <property type="molecule type" value="Genomic_DNA"/>
</dbReference>
<dbReference type="GO" id="GO:0005737">
    <property type="term" value="C:cytoplasm"/>
    <property type="evidence" value="ECO:0007669"/>
    <property type="project" value="TreeGrafter"/>
</dbReference>
<name>A0A0F5HZX6_BACTR</name>
<evidence type="ECO:0000313" key="4">
    <source>
        <dbReference type="EMBL" id="KKB42519.1"/>
    </source>
</evidence>